<dbReference type="FunCoup" id="E3N855">
    <property type="interactions" value="575"/>
</dbReference>
<gene>
    <name evidence="1" type="ORF">CRE_15653</name>
</gene>
<name>E3N855_CAERE</name>
<dbReference type="eggNOG" id="ENOG502TDI5">
    <property type="taxonomic scope" value="Eukaryota"/>
</dbReference>
<dbReference type="CTD" id="9807927"/>
<dbReference type="HOGENOM" id="CLU_076183_0_0_1"/>
<proteinExistence type="predicted"/>
<keyword evidence="2" id="KW-1185">Reference proteome</keyword>
<evidence type="ECO:0000313" key="2">
    <source>
        <dbReference type="Proteomes" id="UP000008281"/>
    </source>
</evidence>
<protein>
    <submittedName>
        <fullName evidence="1">Uncharacterized protein</fullName>
    </submittedName>
</protein>
<accession>E3N855</accession>
<dbReference type="RefSeq" id="XP_003095415.2">
    <property type="nucleotide sequence ID" value="XM_003095367.2"/>
</dbReference>
<sequence>MLRKPSRSRLAEHIMSHLRSWGILVKTLHIPIENWKFFDNDDFYPFLRYSLNKKRRWEVDFLEDLGEIQDFYGEDFEVIFLERSRTEAYDWPHYYETTLPGQFRIRAVHQLSHKQIYKKQEINSIFGQDFKNFDASKNMENKGVVAYNFIGSQENYLKIFKKKLIRKRDNEWPHTTGWQRVKRREVIDMEIRSLHKNLTDDSETESSELEDEPESISDRRFYNLEEHIKEKLVKRRRC</sequence>
<evidence type="ECO:0000313" key="1">
    <source>
        <dbReference type="EMBL" id="EFO89329.1"/>
    </source>
</evidence>
<organism evidence="2">
    <name type="scientific">Caenorhabditis remanei</name>
    <name type="common">Caenorhabditis vulgaris</name>
    <dbReference type="NCBI Taxonomy" id="31234"/>
    <lineage>
        <taxon>Eukaryota</taxon>
        <taxon>Metazoa</taxon>
        <taxon>Ecdysozoa</taxon>
        <taxon>Nematoda</taxon>
        <taxon>Chromadorea</taxon>
        <taxon>Rhabditida</taxon>
        <taxon>Rhabditina</taxon>
        <taxon>Rhabditomorpha</taxon>
        <taxon>Rhabditoidea</taxon>
        <taxon>Rhabditidae</taxon>
        <taxon>Peloderinae</taxon>
        <taxon>Caenorhabditis</taxon>
    </lineage>
</organism>
<reference evidence="1" key="1">
    <citation type="submission" date="2007-07" db="EMBL/GenBank/DDBJ databases">
        <title>PCAP assembly of the Caenorhabditis remanei genome.</title>
        <authorList>
            <consortium name="The Caenorhabditis remanei Sequencing Consortium"/>
            <person name="Wilson R.K."/>
        </authorList>
    </citation>
    <scope>NUCLEOTIDE SEQUENCE [LARGE SCALE GENOMIC DNA]</scope>
    <source>
        <strain evidence="1">PB4641</strain>
    </source>
</reference>
<dbReference type="OMA" id="FRIRAVH"/>
<dbReference type="KEGG" id="crq:GCK72_021704"/>
<dbReference type="OrthoDB" id="5868682at2759"/>
<dbReference type="AlphaFoldDB" id="E3N855"/>
<dbReference type="EMBL" id="DS268554">
    <property type="protein sequence ID" value="EFO89329.1"/>
    <property type="molecule type" value="Genomic_DNA"/>
</dbReference>
<dbReference type="GeneID" id="9807927"/>
<dbReference type="Proteomes" id="UP000008281">
    <property type="component" value="Unassembled WGS sequence"/>
</dbReference>